<feature type="region of interest" description="Disordered" evidence="1">
    <location>
        <begin position="341"/>
        <end position="367"/>
    </location>
</feature>
<dbReference type="SUPFAM" id="SSF160443">
    <property type="entry name" value="SMR domain-like"/>
    <property type="match status" value="1"/>
</dbReference>
<evidence type="ECO:0000256" key="1">
    <source>
        <dbReference type="SAM" id="MobiDB-lite"/>
    </source>
</evidence>
<evidence type="ECO:0000313" key="5">
    <source>
        <dbReference type="Proteomes" id="UP001338125"/>
    </source>
</evidence>
<proteinExistence type="predicted"/>
<protein>
    <submittedName>
        <fullName evidence="4">Smr domain-containing protein</fullName>
    </submittedName>
</protein>
<dbReference type="InterPro" id="IPR036063">
    <property type="entry name" value="Smr_dom_sf"/>
</dbReference>
<evidence type="ECO:0000259" key="3">
    <source>
        <dbReference type="PROSITE" id="PS51140"/>
    </source>
</evidence>
<dbReference type="InterPro" id="IPR002625">
    <property type="entry name" value="Smr_dom"/>
</dbReference>
<gene>
    <name evidence="4" type="ORF">PT974_11874</name>
</gene>
<feature type="domain" description="Smr" evidence="2">
    <location>
        <begin position="443"/>
        <end position="526"/>
    </location>
</feature>
<dbReference type="Proteomes" id="UP001338125">
    <property type="component" value="Unassembled WGS sequence"/>
</dbReference>
<dbReference type="InterPro" id="IPR052772">
    <property type="entry name" value="Endo/PolyKinase_Domain-Protein"/>
</dbReference>
<dbReference type="SMART" id="SM00463">
    <property type="entry name" value="SMR"/>
    <property type="match status" value="1"/>
</dbReference>
<evidence type="ECO:0000259" key="2">
    <source>
        <dbReference type="PROSITE" id="PS50828"/>
    </source>
</evidence>
<feature type="compositionally biased region" description="Polar residues" evidence="1">
    <location>
        <begin position="81"/>
        <end position="94"/>
    </location>
</feature>
<sequence>MSSPLQKLVESFHLFLDESLIVAIANDHNIEKASEYEAAYSILQGLAQSVPSEEATGFNPSGIYECTEEKEVGIKEDAPASASTRSEHVSQANKTDTSSTSQTSSNESGNKAPRLDMFSSSSEESKFHQLQGLFPKLKEYDIRYSLRKAKGDFQTALDDLLNVQYLQSTGQQAKGIDAFFHTEEQPTETKTRKRGKASVDHGLKERNRVNSSFANEFKNQSEIAYIAERFNISFDEVSALYYGTDCSNTTTVIEVLDQHLSHGDSKPLDDAQKKILEGLGRKYRNVPEKYAQAIIQTTGTVPRFSDDIAALANKHFKRPRSQRFDLSYSLAPLPIEDIEPVQTSINSKRSSRDSGNWISPPTSPKGIRDHAQALQLSEGFSQARRDAAASAASLHRRGASNPLYRQAASYYAEKAREHANYAQEATSVAADLLVEDQSTDDNIDLHGVSVYDGVRIARQKALSWWESRGKIRGEKKQICTLTIITGIGRHSAGGVSQLRKSVAAALLQDGWKMRVETGKFVIIGRQ</sequence>
<organism evidence="4 5">
    <name type="scientific">Cladobotryum mycophilum</name>
    <dbReference type="NCBI Taxonomy" id="491253"/>
    <lineage>
        <taxon>Eukaryota</taxon>
        <taxon>Fungi</taxon>
        <taxon>Dikarya</taxon>
        <taxon>Ascomycota</taxon>
        <taxon>Pezizomycotina</taxon>
        <taxon>Sordariomycetes</taxon>
        <taxon>Hypocreomycetidae</taxon>
        <taxon>Hypocreales</taxon>
        <taxon>Hypocreaceae</taxon>
        <taxon>Cladobotryum</taxon>
    </lineage>
</organism>
<dbReference type="EMBL" id="JAVFKD010000016">
    <property type="protein sequence ID" value="KAK5987741.1"/>
    <property type="molecule type" value="Genomic_DNA"/>
</dbReference>
<dbReference type="PANTHER" id="PTHR46535:SF1">
    <property type="entry name" value="NEDD4-BINDING PROTEIN 2"/>
    <property type="match status" value="1"/>
</dbReference>
<dbReference type="InterPro" id="IPR003892">
    <property type="entry name" value="CUE"/>
</dbReference>
<dbReference type="Gene3D" id="3.30.1370.110">
    <property type="match status" value="1"/>
</dbReference>
<accession>A0ABR0S7W6</accession>
<dbReference type="PROSITE" id="PS51140">
    <property type="entry name" value="CUE"/>
    <property type="match status" value="1"/>
</dbReference>
<name>A0ABR0S7W6_9HYPO</name>
<dbReference type="CDD" id="cd14279">
    <property type="entry name" value="CUE"/>
    <property type="match status" value="1"/>
</dbReference>
<feature type="compositionally biased region" description="Low complexity" evidence="1">
    <location>
        <begin position="95"/>
        <end position="108"/>
    </location>
</feature>
<feature type="domain" description="CUE" evidence="3">
    <location>
        <begin position="122"/>
        <end position="165"/>
    </location>
</feature>
<dbReference type="Pfam" id="PF02845">
    <property type="entry name" value="CUE"/>
    <property type="match status" value="1"/>
</dbReference>
<feature type="region of interest" description="Disordered" evidence="1">
    <location>
        <begin position="76"/>
        <end position="122"/>
    </location>
</feature>
<keyword evidence="5" id="KW-1185">Reference proteome</keyword>
<feature type="compositionally biased region" description="Polar residues" evidence="1">
    <location>
        <begin position="341"/>
        <end position="360"/>
    </location>
</feature>
<comment type="caution">
    <text evidence="4">The sequence shown here is derived from an EMBL/GenBank/DDBJ whole genome shotgun (WGS) entry which is preliminary data.</text>
</comment>
<dbReference type="PROSITE" id="PS50828">
    <property type="entry name" value="SMR"/>
    <property type="match status" value="1"/>
</dbReference>
<dbReference type="PANTHER" id="PTHR46535">
    <property type="entry name" value="NEDD4-BINDING PROTEIN 2"/>
    <property type="match status" value="1"/>
</dbReference>
<reference evidence="4 5" key="1">
    <citation type="submission" date="2024-01" db="EMBL/GenBank/DDBJ databases">
        <title>Complete genome of Cladobotryum mycophilum ATHUM6906.</title>
        <authorList>
            <person name="Christinaki A.C."/>
            <person name="Myridakis A.I."/>
            <person name="Kouvelis V.N."/>
        </authorList>
    </citation>
    <scope>NUCLEOTIDE SEQUENCE [LARGE SCALE GENOMIC DNA]</scope>
    <source>
        <strain evidence="4 5">ATHUM6906</strain>
    </source>
</reference>
<evidence type="ECO:0000313" key="4">
    <source>
        <dbReference type="EMBL" id="KAK5987741.1"/>
    </source>
</evidence>